<reference evidence="3 4" key="1">
    <citation type="submission" date="2019-08" db="EMBL/GenBank/DDBJ databases">
        <title>Genome sequencing of Paenibacillus faecis DSM 23593(T).</title>
        <authorList>
            <person name="Kook J.-K."/>
            <person name="Park S.-N."/>
            <person name="Lim Y.K."/>
        </authorList>
    </citation>
    <scope>NUCLEOTIDE SEQUENCE [LARGE SCALE GENOMIC DNA]</scope>
    <source>
        <strain evidence="3 4">DSM 23593</strain>
    </source>
</reference>
<keyword evidence="1" id="KW-0732">Signal</keyword>
<evidence type="ECO:0000256" key="1">
    <source>
        <dbReference type="SAM" id="SignalP"/>
    </source>
</evidence>
<dbReference type="PANTHER" id="PTHR33490">
    <property type="entry name" value="BLR5614 PROTEIN-RELATED"/>
    <property type="match status" value="1"/>
</dbReference>
<dbReference type="InterPro" id="IPR038765">
    <property type="entry name" value="Papain-like_cys_pep_sf"/>
</dbReference>
<dbReference type="SMART" id="SM00460">
    <property type="entry name" value="TGc"/>
    <property type="match status" value="1"/>
</dbReference>
<feature type="chain" id="PRO_5022752376" evidence="1">
    <location>
        <begin position="24"/>
        <end position="266"/>
    </location>
</feature>
<evidence type="ECO:0000259" key="2">
    <source>
        <dbReference type="SMART" id="SM00460"/>
    </source>
</evidence>
<dbReference type="OrthoDB" id="9787782at2"/>
<dbReference type="Gene3D" id="3.10.620.30">
    <property type="match status" value="1"/>
</dbReference>
<dbReference type="Pfam" id="PF01841">
    <property type="entry name" value="Transglut_core"/>
    <property type="match status" value="1"/>
</dbReference>
<proteinExistence type="predicted"/>
<gene>
    <name evidence="3" type="ORF">FRY98_16340</name>
</gene>
<dbReference type="SUPFAM" id="SSF54001">
    <property type="entry name" value="Cysteine proteinases"/>
    <property type="match status" value="1"/>
</dbReference>
<comment type="caution">
    <text evidence="3">The sequence shown here is derived from an EMBL/GenBank/DDBJ whole genome shotgun (WGS) entry which is preliminary data.</text>
</comment>
<dbReference type="PANTHER" id="PTHR33490:SF3">
    <property type="entry name" value="CONSERVED INTEGRAL MEMBRANE PROTEIN"/>
    <property type="match status" value="1"/>
</dbReference>
<evidence type="ECO:0000313" key="3">
    <source>
        <dbReference type="EMBL" id="TYA12274.1"/>
    </source>
</evidence>
<dbReference type="AlphaFoldDB" id="A0A5D0CSG9"/>
<dbReference type="EMBL" id="VSDO01000003">
    <property type="protein sequence ID" value="TYA12274.1"/>
    <property type="molecule type" value="Genomic_DNA"/>
</dbReference>
<keyword evidence="4" id="KW-1185">Reference proteome</keyword>
<evidence type="ECO:0000313" key="4">
    <source>
        <dbReference type="Proteomes" id="UP000325218"/>
    </source>
</evidence>
<feature type="domain" description="Transglutaminase-like" evidence="2">
    <location>
        <begin position="182"/>
        <end position="240"/>
    </location>
</feature>
<name>A0A5D0CSG9_9BACL</name>
<protein>
    <submittedName>
        <fullName evidence="3">Transglutaminase domain-containing protein</fullName>
    </submittedName>
</protein>
<sequence length="266" mass="29736">MRSVVFAIVGLFALLMWAPAVQAASSEDWLDLEQMDRGVIVIKYDVKADVKTKLMIAKGQDKYTYGLSPDKRQEAFPLQMGNGNYKITVLEQVGGTKYKPVKEADVTLRLANGGQVFLNSIQNIHWNEGDKAAQLAKKLTQSASSDEKKVQAIYDYIVGTIRYDEALAARELTDYLPDINRTLSGQKGMCYDYASLFASMLRSIDIPAKLVMGTSDYVDVYHAWNEVFLNGQWVTIDTTVDASWKSSGTAFQMVKDASHYTAAKYY</sequence>
<organism evidence="3 4">
    <name type="scientific">Paenibacillus faecis</name>
    <dbReference type="NCBI Taxonomy" id="862114"/>
    <lineage>
        <taxon>Bacteria</taxon>
        <taxon>Bacillati</taxon>
        <taxon>Bacillota</taxon>
        <taxon>Bacilli</taxon>
        <taxon>Bacillales</taxon>
        <taxon>Paenibacillaceae</taxon>
        <taxon>Paenibacillus</taxon>
    </lineage>
</organism>
<dbReference type="RefSeq" id="WP_148453842.1">
    <property type="nucleotide sequence ID" value="NZ_VSDO01000003.1"/>
</dbReference>
<dbReference type="InterPro" id="IPR002931">
    <property type="entry name" value="Transglutaminase-like"/>
</dbReference>
<feature type="signal peptide" evidence="1">
    <location>
        <begin position="1"/>
        <end position="23"/>
    </location>
</feature>
<dbReference type="Proteomes" id="UP000325218">
    <property type="component" value="Unassembled WGS sequence"/>
</dbReference>
<accession>A0A5D0CSG9</accession>